<dbReference type="EMBL" id="BMAW01107705">
    <property type="protein sequence ID" value="GFT30547.1"/>
    <property type="molecule type" value="Genomic_DNA"/>
</dbReference>
<proteinExistence type="predicted"/>
<name>A0A8X6NSF1_NEPPI</name>
<protein>
    <submittedName>
        <fullName evidence="2">Uncharacterized protein</fullName>
    </submittedName>
</protein>
<accession>A0A8X6NSF1</accession>
<reference evidence="2" key="1">
    <citation type="submission" date="2020-08" db="EMBL/GenBank/DDBJ databases">
        <title>Multicomponent nature underlies the extraordinary mechanical properties of spider dragline silk.</title>
        <authorList>
            <person name="Kono N."/>
            <person name="Nakamura H."/>
            <person name="Mori M."/>
            <person name="Yoshida Y."/>
            <person name="Ohtoshi R."/>
            <person name="Malay A.D."/>
            <person name="Moran D.A.P."/>
            <person name="Tomita M."/>
            <person name="Numata K."/>
            <person name="Arakawa K."/>
        </authorList>
    </citation>
    <scope>NUCLEOTIDE SEQUENCE</scope>
</reference>
<sequence>MLNKIGYQLLQKYAKKYAILICPHKLSNRLSTISHQEFQLHPPGTPTVMNVLSSFPSPEGGGGSKRKEQKKDKKELMKYLRLIDFWTQTMSWWKQCAPSNC</sequence>
<evidence type="ECO:0000313" key="3">
    <source>
        <dbReference type="Proteomes" id="UP000887013"/>
    </source>
</evidence>
<comment type="caution">
    <text evidence="2">The sequence shown here is derived from an EMBL/GenBank/DDBJ whole genome shotgun (WGS) entry which is preliminary data.</text>
</comment>
<organism evidence="2 3">
    <name type="scientific">Nephila pilipes</name>
    <name type="common">Giant wood spider</name>
    <name type="synonym">Nephila maculata</name>
    <dbReference type="NCBI Taxonomy" id="299642"/>
    <lineage>
        <taxon>Eukaryota</taxon>
        <taxon>Metazoa</taxon>
        <taxon>Ecdysozoa</taxon>
        <taxon>Arthropoda</taxon>
        <taxon>Chelicerata</taxon>
        <taxon>Arachnida</taxon>
        <taxon>Araneae</taxon>
        <taxon>Araneomorphae</taxon>
        <taxon>Entelegynae</taxon>
        <taxon>Araneoidea</taxon>
        <taxon>Nephilidae</taxon>
        <taxon>Nephila</taxon>
    </lineage>
</organism>
<dbReference type="AlphaFoldDB" id="A0A8X6NSF1"/>
<evidence type="ECO:0000313" key="2">
    <source>
        <dbReference type="EMBL" id="GFT30547.1"/>
    </source>
</evidence>
<evidence type="ECO:0000256" key="1">
    <source>
        <dbReference type="SAM" id="MobiDB-lite"/>
    </source>
</evidence>
<feature type="region of interest" description="Disordered" evidence="1">
    <location>
        <begin position="52"/>
        <end position="72"/>
    </location>
</feature>
<keyword evidence="3" id="KW-1185">Reference proteome</keyword>
<gene>
    <name evidence="2" type="ORF">NPIL_684381</name>
</gene>
<dbReference type="Proteomes" id="UP000887013">
    <property type="component" value="Unassembled WGS sequence"/>
</dbReference>